<dbReference type="GO" id="GO:0005975">
    <property type="term" value="P:carbohydrate metabolic process"/>
    <property type="evidence" value="ECO:0007669"/>
    <property type="project" value="InterPro"/>
</dbReference>
<dbReference type="AlphaFoldDB" id="A0A6A5KA40"/>
<dbReference type="UniPathway" id="UPA00378"/>
<accession>A0A6A5KA40</accession>
<dbReference type="SUPFAM" id="SSF48225">
    <property type="entry name" value="Seven-hairpin glycosidases"/>
    <property type="match status" value="1"/>
</dbReference>
<dbReference type="Gene3D" id="1.50.10.10">
    <property type="match status" value="1"/>
</dbReference>
<evidence type="ECO:0000313" key="2">
    <source>
        <dbReference type="EMBL" id="KAF1833181.1"/>
    </source>
</evidence>
<dbReference type="Pfam" id="PF01532">
    <property type="entry name" value="Glyco_hydro_47"/>
    <property type="match status" value="1"/>
</dbReference>
<dbReference type="InterPro" id="IPR001382">
    <property type="entry name" value="Glyco_hydro_47"/>
</dbReference>
<sequence length="57" mass="6677">MYLTSQLSDARIWLQRSLDYEQDQDVNTCETTICMFSGLMSAHYLSHCAARRFLAKR</sequence>
<protein>
    <submittedName>
        <fullName evidence="2">Uncharacterized protein</fullName>
    </submittedName>
</protein>
<organism evidence="2 3">
    <name type="scientific">Decorospora gaudefroyi</name>
    <dbReference type="NCBI Taxonomy" id="184978"/>
    <lineage>
        <taxon>Eukaryota</taxon>
        <taxon>Fungi</taxon>
        <taxon>Dikarya</taxon>
        <taxon>Ascomycota</taxon>
        <taxon>Pezizomycotina</taxon>
        <taxon>Dothideomycetes</taxon>
        <taxon>Pleosporomycetidae</taxon>
        <taxon>Pleosporales</taxon>
        <taxon>Pleosporineae</taxon>
        <taxon>Pleosporaceae</taxon>
        <taxon>Decorospora</taxon>
    </lineage>
</organism>
<dbReference type="GO" id="GO:0016020">
    <property type="term" value="C:membrane"/>
    <property type="evidence" value="ECO:0007669"/>
    <property type="project" value="InterPro"/>
</dbReference>
<evidence type="ECO:0000256" key="1">
    <source>
        <dbReference type="ARBA" id="ARBA00007658"/>
    </source>
</evidence>
<dbReference type="Proteomes" id="UP000800040">
    <property type="component" value="Unassembled WGS sequence"/>
</dbReference>
<keyword evidence="3" id="KW-1185">Reference proteome</keyword>
<dbReference type="GO" id="GO:0004571">
    <property type="term" value="F:mannosyl-oligosaccharide 1,2-alpha-mannosidase activity"/>
    <property type="evidence" value="ECO:0007669"/>
    <property type="project" value="InterPro"/>
</dbReference>
<dbReference type="InterPro" id="IPR036026">
    <property type="entry name" value="Seven-hairpin_glycosidases"/>
</dbReference>
<gene>
    <name evidence="2" type="ORF">BDW02DRAFT_624195</name>
</gene>
<dbReference type="EMBL" id="ML975323">
    <property type="protein sequence ID" value="KAF1833181.1"/>
    <property type="molecule type" value="Genomic_DNA"/>
</dbReference>
<reference evidence="2" key="1">
    <citation type="submission" date="2020-01" db="EMBL/GenBank/DDBJ databases">
        <authorList>
            <consortium name="DOE Joint Genome Institute"/>
            <person name="Haridas S."/>
            <person name="Albert R."/>
            <person name="Binder M."/>
            <person name="Bloem J."/>
            <person name="Labutti K."/>
            <person name="Salamov A."/>
            <person name="Andreopoulos B."/>
            <person name="Baker S.E."/>
            <person name="Barry K."/>
            <person name="Bills G."/>
            <person name="Bluhm B.H."/>
            <person name="Cannon C."/>
            <person name="Castanera R."/>
            <person name="Culley D.E."/>
            <person name="Daum C."/>
            <person name="Ezra D."/>
            <person name="Gonzalez J.B."/>
            <person name="Henrissat B."/>
            <person name="Kuo A."/>
            <person name="Liang C."/>
            <person name="Lipzen A."/>
            <person name="Lutzoni F."/>
            <person name="Magnuson J."/>
            <person name="Mondo S."/>
            <person name="Nolan M."/>
            <person name="Ohm R."/>
            <person name="Pangilinan J."/>
            <person name="Park H.-J."/>
            <person name="Ramirez L."/>
            <person name="Alfaro M."/>
            <person name="Sun H."/>
            <person name="Tritt A."/>
            <person name="Yoshinaga Y."/>
            <person name="Zwiers L.-H."/>
            <person name="Turgeon B.G."/>
            <person name="Goodwin S.B."/>
            <person name="Spatafora J.W."/>
            <person name="Crous P.W."/>
            <person name="Grigoriev I.V."/>
        </authorList>
    </citation>
    <scope>NUCLEOTIDE SEQUENCE</scope>
    <source>
        <strain evidence="2">P77</strain>
    </source>
</reference>
<dbReference type="GO" id="GO:0036503">
    <property type="term" value="P:ERAD pathway"/>
    <property type="evidence" value="ECO:0007669"/>
    <property type="project" value="UniProtKB-ARBA"/>
</dbReference>
<dbReference type="InterPro" id="IPR012341">
    <property type="entry name" value="6hp_glycosidase-like_sf"/>
</dbReference>
<dbReference type="GO" id="GO:0005509">
    <property type="term" value="F:calcium ion binding"/>
    <property type="evidence" value="ECO:0007669"/>
    <property type="project" value="InterPro"/>
</dbReference>
<name>A0A6A5KA40_9PLEO</name>
<proteinExistence type="inferred from homology"/>
<evidence type="ECO:0000313" key="3">
    <source>
        <dbReference type="Proteomes" id="UP000800040"/>
    </source>
</evidence>
<comment type="similarity">
    <text evidence="1">Belongs to the glycosyl hydrolase 47 family.</text>
</comment>